<dbReference type="EMBL" id="LUUJ01000138">
    <property type="protein sequence ID" value="OAI10176.1"/>
    <property type="molecule type" value="Genomic_DNA"/>
</dbReference>
<reference evidence="1 2" key="1">
    <citation type="submission" date="2016-03" db="EMBL/GenBank/DDBJ databases">
        <authorList>
            <person name="Ploux O."/>
        </authorList>
    </citation>
    <scope>NUCLEOTIDE SEQUENCE [LARGE SCALE GENOMIC DNA]</scope>
    <source>
        <strain evidence="1 2">R-45378</strain>
    </source>
</reference>
<sequence>MKALTNPAIENQTADSSINLIIHGSSNQLCVDSRDIAKEFGRQHKNVLQTLDDLLADGTISQLESKPRIYQKLGREYRCFVLNEAGFLKAMPFIGGRKSREGQKRLVDEFLRVRRQLDRQAKERETLAYQVARLSGKDSRGILTDAIQQFADYARSQGSQHADRYFANITQAVYKALLIIEPQATEIRQLLTAVQLKTLELAELTAAQTLTEGMESQQPYKAIYQAMKVALDGVVGARVKILGG</sequence>
<dbReference type="InterPro" id="IPR014054">
    <property type="entry name" value="Phage_regulatory_Rha"/>
</dbReference>
<name>A0A177MWU8_9GAMM</name>
<gene>
    <name evidence="1" type="ORF">A1507_21795</name>
</gene>
<dbReference type="AlphaFoldDB" id="A0A177MWU8"/>
<accession>A0A177MWU8</accession>
<protein>
    <recommendedName>
        <fullName evidence="3">Phage regulatory protein</fullName>
    </recommendedName>
</protein>
<comment type="caution">
    <text evidence="1">The sequence shown here is derived from an EMBL/GenBank/DDBJ whole genome shotgun (WGS) entry which is preliminary data.</text>
</comment>
<organism evidence="1 2">
    <name type="scientific">Methylomonas koyamae</name>
    <dbReference type="NCBI Taxonomy" id="702114"/>
    <lineage>
        <taxon>Bacteria</taxon>
        <taxon>Pseudomonadati</taxon>
        <taxon>Pseudomonadota</taxon>
        <taxon>Gammaproteobacteria</taxon>
        <taxon>Methylococcales</taxon>
        <taxon>Methylococcaceae</taxon>
        <taxon>Methylomonas</taxon>
    </lineage>
</organism>
<dbReference type="RefSeq" id="WP_064042716.1">
    <property type="nucleotide sequence ID" value="NZ_LUUJ01000138.1"/>
</dbReference>
<dbReference type="Proteomes" id="UP000077857">
    <property type="component" value="Unassembled WGS sequence"/>
</dbReference>
<evidence type="ECO:0008006" key="3">
    <source>
        <dbReference type="Google" id="ProtNLM"/>
    </source>
</evidence>
<evidence type="ECO:0000313" key="1">
    <source>
        <dbReference type="EMBL" id="OAI10176.1"/>
    </source>
</evidence>
<dbReference type="OrthoDB" id="79831at2"/>
<proteinExistence type="predicted"/>
<evidence type="ECO:0000313" key="2">
    <source>
        <dbReference type="Proteomes" id="UP000077857"/>
    </source>
</evidence>
<dbReference type="Pfam" id="PF09669">
    <property type="entry name" value="Phage_pRha"/>
    <property type="match status" value="1"/>
</dbReference>